<dbReference type="Pfam" id="PF21974">
    <property type="entry name" value="SPN1_m3Gcap_bd"/>
    <property type="match status" value="1"/>
</dbReference>
<evidence type="ECO:0000256" key="3">
    <source>
        <dbReference type="ARBA" id="ARBA00004496"/>
    </source>
</evidence>
<accession>A0A1B6IHT8</accession>
<dbReference type="GO" id="GO:0003723">
    <property type="term" value="F:RNA binding"/>
    <property type="evidence" value="ECO:0007669"/>
    <property type="project" value="UniProtKB-KW"/>
</dbReference>
<evidence type="ECO:0000256" key="8">
    <source>
        <dbReference type="ARBA" id="ARBA00022884"/>
    </source>
</evidence>
<evidence type="ECO:0000256" key="6">
    <source>
        <dbReference type="ARBA" id="ARBA00022448"/>
    </source>
</evidence>
<feature type="domain" description="Snurportin-1 m3G cap-binding" evidence="11">
    <location>
        <begin position="98"/>
        <end position="277"/>
    </location>
</feature>
<evidence type="ECO:0000256" key="9">
    <source>
        <dbReference type="ARBA" id="ARBA00023242"/>
    </source>
</evidence>
<evidence type="ECO:0000256" key="2">
    <source>
        <dbReference type="ARBA" id="ARBA00004123"/>
    </source>
</evidence>
<dbReference type="Gene3D" id="3.30.470.30">
    <property type="entry name" value="DNA ligase/mRNA capping enzyme"/>
    <property type="match status" value="1"/>
</dbReference>
<protein>
    <recommendedName>
        <fullName evidence="5">Snurportin-1</fullName>
    </recommendedName>
</protein>
<evidence type="ECO:0000256" key="7">
    <source>
        <dbReference type="ARBA" id="ARBA00022490"/>
    </source>
</evidence>
<keyword evidence="8" id="KW-0694">RNA-binding</keyword>
<feature type="compositionally biased region" description="Low complexity" evidence="10">
    <location>
        <begin position="340"/>
        <end position="350"/>
    </location>
</feature>
<sequence length="416" mass="47950">MEDLVTTITQTFISSEDVVNLRKSLFKYNGLTEVSARDKRRARLLEDYKLKRDAILNEKRGLIEDNFSDNEDWMDWEDAQTRRNEDRRGYYREKCRGQLMLSEWLLDRPCDIEKAWTVVVCPEGQRTLVIANKGCTRAYHKKGILMAKFPSILPFGSPARRGKRNDIIILDCIWNAKNKMLFALDVLFWRMQPLLSCDADFRMYWLRTKISELKKYDQPLPLGEGVYDVHLPSHCTLSTLPAVLADHNPSEVDGILFYHNGAPYISGQTPLVGWLKPYMLPERFGVQVPQEYLEQRPQNYENLEQWVEKVSHKHSKQNQEKKVRRRKRKGNKDKMELDSTEASTSSSVVAESSVCEMSEGMEETCSSEVTDSLCEMSEGVEQLDSSEVTEPSVCEMSEGVKQLDSSEVTEPSVCEM</sequence>
<keyword evidence="9" id="KW-0539">Nucleus</keyword>
<dbReference type="AlphaFoldDB" id="A0A1B6IHT8"/>
<reference evidence="12" key="1">
    <citation type="submission" date="2015-11" db="EMBL/GenBank/DDBJ databases">
        <title>De novo transcriptome assembly of four potential Pierce s Disease insect vectors from Arizona vineyards.</title>
        <authorList>
            <person name="Tassone E.E."/>
        </authorList>
    </citation>
    <scope>NUCLEOTIDE SEQUENCE</scope>
</reference>
<feature type="compositionally biased region" description="Basic residues" evidence="10">
    <location>
        <begin position="311"/>
        <end position="331"/>
    </location>
</feature>
<proteinExistence type="inferred from homology"/>
<evidence type="ECO:0000256" key="4">
    <source>
        <dbReference type="ARBA" id="ARBA00007540"/>
    </source>
</evidence>
<dbReference type="CDD" id="cd09232">
    <property type="entry name" value="Snurportin-1_C"/>
    <property type="match status" value="1"/>
</dbReference>
<dbReference type="InterPro" id="IPR017336">
    <property type="entry name" value="Snurportin-1"/>
</dbReference>
<keyword evidence="6" id="KW-0813">Transport</keyword>
<dbReference type="EMBL" id="GECU01021217">
    <property type="protein sequence ID" value="JAS86489.1"/>
    <property type="molecule type" value="Transcribed_RNA"/>
</dbReference>
<feature type="region of interest" description="Disordered" evidence="10">
    <location>
        <begin position="310"/>
        <end position="350"/>
    </location>
</feature>
<keyword evidence="7" id="KW-0963">Cytoplasm</keyword>
<dbReference type="GO" id="GO:0005737">
    <property type="term" value="C:cytoplasm"/>
    <property type="evidence" value="ECO:0007669"/>
    <property type="project" value="UniProtKB-SubCell"/>
</dbReference>
<gene>
    <name evidence="12" type="ORF">g.23094</name>
</gene>
<comment type="function">
    <text evidence="1">Functions as an U snRNP-specific nuclear import adapter. Involved in the trimethylguanosine (m3G)-cap-dependent nuclear import of U snRNPs. Binds specifically to the terminal m3G-cap U snRNAs.</text>
</comment>
<feature type="region of interest" description="Disordered" evidence="10">
    <location>
        <begin position="378"/>
        <end position="416"/>
    </location>
</feature>
<feature type="non-terminal residue" evidence="12">
    <location>
        <position position="416"/>
    </location>
</feature>
<evidence type="ECO:0000256" key="1">
    <source>
        <dbReference type="ARBA" id="ARBA00003975"/>
    </source>
</evidence>
<evidence type="ECO:0000256" key="10">
    <source>
        <dbReference type="SAM" id="MobiDB-lite"/>
    </source>
</evidence>
<dbReference type="GO" id="GO:0061015">
    <property type="term" value="P:snRNA import into nucleus"/>
    <property type="evidence" value="ECO:0007669"/>
    <property type="project" value="InterPro"/>
</dbReference>
<dbReference type="GO" id="GO:0005634">
    <property type="term" value="C:nucleus"/>
    <property type="evidence" value="ECO:0007669"/>
    <property type="project" value="UniProtKB-SubCell"/>
</dbReference>
<comment type="subcellular location">
    <subcellularLocation>
        <location evidence="3">Cytoplasm</location>
    </subcellularLocation>
    <subcellularLocation>
        <location evidence="2">Nucleus</location>
    </subcellularLocation>
</comment>
<dbReference type="InterPro" id="IPR047857">
    <property type="entry name" value="Snurportin1_C"/>
</dbReference>
<evidence type="ECO:0000313" key="12">
    <source>
        <dbReference type="EMBL" id="JAS86489.1"/>
    </source>
</evidence>
<organism evidence="12">
    <name type="scientific">Homalodisca liturata</name>
    <dbReference type="NCBI Taxonomy" id="320908"/>
    <lineage>
        <taxon>Eukaryota</taxon>
        <taxon>Metazoa</taxon>
        <taxon>Ecdysozoa</taxon>
        <taxon>Arthropoda</taxon>
        <taxon>Hexapoda</taxon>
        <taxon>Insecta</taxon>
        <taxon>Pterygota</taxon>
        <taxon>Neoptera</taxon>
        <taxon>Paraneoptera</taxon>
        <taxon>Hemiptera</taxon>
        <taxon>Auchenorrhyncha</taxon>
        <taxon>Membracoidea</taxon>
        <taxon>Cicadellidae</taxon>
        <taxon>Cicadellinae</taxon>
        <taxon>Proconiini</taxon>
        <taxon>Homalodisca</taxon>
    </lineage>
</organism>
<evidence type="ECO:0000259" key="11">
    <source>
        <dbReference type="Pfam" id="PF21974"/>
    </source>
</evidence>
<comment type="similarity">
    <text evidence="4">Belongs to the snurportin family.</text>
</comment>
<name>A0A1B6IHT8_9HEMI</name>
<evidence type="ECO:0000256" key="5">
    <source>
        <dbReference type="ARBA" id="ARBA00016034"/>
    </source>
</evidence>
<dbReference type="PANTHER" id="PTHR13403:SF6">
    <property type="entry name" value="SNURPORTIN-1"/>
    <property type="match status" value="1"/>
</dbReference>
<dbReference type="SUPFAM" id="SSF56091">
    <property type="entry name" value="DNA ligase/mRNA capping enzyme, catalytic domain"/>
    <property type="match status" value="1"/>
</dbReference>
<dbReference type="PANTHER" id="PTHR13403">
    <property type="entry name" value="SNURPORTIN1 RNUT1 PROTEIN RNA, U TRANSPORTER 1"/>
    <property type="match status" value="1"/>
</dbReference>